<keyword evidence="3" id="KW-1185">Reference proteome</keyword>
<gene>
    <name evidence="2" type="ORF">FNB15_17220</name>
</gene>
<dbReference type="OrthoDB" id="7363595at2"/>
<protein>
    <submittedName>
        <fullName evidence="2">PAS domain-containing protein</fullName>
    </submittedName>
</protein>
<evidence type="ECO:0000256" key="1">
    <source>
        <dbReference type="SAM" id="MobiDB-lite"/>
    </source>
</evidence>
<name>A0A516H583_9PROT</name>
<evidence type="ECO:0000313" key="2">
    <source>
        <dbReference type="EMBL" id="QDO98902.1"/>
    </source>
</evidence>
<dbReference type="AlphaFoldDB" id="A0A516H583"/>
<reference evidence="2 3" key="1">
    <citation type="submission" date="2019-07" db="EMBL/GenBank/DDBJ databases">
        <title>Genome sequencing for Ferrovibrio sp. K5.</title>
        <authorList>
            <person name="Park S.-J."/>
        </authorList>
    </citation>
    <scope>NUCLEOTIDE SEQUENCE [LARGE SCALE GENOMIC DNA]</scope>
    <source>
        <strain evidence="2 3">K5</strain>
    </source>
</reference>
<dbReference type="InterPro" id="IPR009922">
    <property type="entry name" value="DUF1457"/>
</dbReference>
<sequence>MRRLRRAAAGSTAAGDRQGRRRARGRGLTVELTGPQSATTQGGQPSIEFITDPGRIRDANVRQFLELWQAAHVDGRAPGKSFLDPLRLRFLLGSLSLLEVEHDPLRFRYRLVGTDIVQRLGHELTGKFMEQHPDAALRPFLIKGATMVHHAAMPIYGHAKARTLGQDWLLEVVAVPLLGPDGEVAFIGSGQSFPPGKFELSGRA</sequence>
<proteinExistence type="predicted"/>
<dbReference type="Pfam" id="PF07310">
    <property type="entry name" value="PAS_5"/>
    <property type="match status" value="1"/>
</dbReference>
<dbReference type="Proteomes" id="UP000317496">
    <property type="component" value="Chromosome"/>
</dbReference>
<dbReference type="EMBL" id="CP041636">
    <property type="protein sequence ID" value="QDO98902.1"/>
    <property type="molecule type" value="Genomic_DNA"/>
</dbReference>
<evidence type="ECO:0000313" key="3">
    <source>
        <dbReference type="Proteomes" id="UP000317496"/>
    </source>
</evidence>
<organism evidence="2 3">
    <name type="scientific">Ferrovibrio terrae</name>
    <dbReference type="NCBI Taxonomy" id="2594003"/>
    <lineage>
        <taxon>Bacteria</taxon>
        <taxon>Pseudomonadati</taxon>
        <taxon>Pseudomonadota</taxon>
        <taxon>Alphaproteobacteria</taxon>
        <taxon>Rhodospirillales</taxon>
        <taxon>Rhodospirillaceae</taxon>
        <taxon>Ferrovibrio</taxon>
    </lineage>
</organism>
<feature type="region of interest" description="Disordered" evidence="1">
    <location>
        <begin position="1"/>
        <end position="25"/>
    </location>
</feature>
<dbReference type="KEGG" id="fer:FNB15_17220"/>
<accession>A0A516H583</accession>